<comment type="similarity">
    <text evidence="2 8">Belongs to the aldehyde dehydrogenase family.</text>
</comment>
<dbReference type="EC" id="1.2.1.24" evidence="3"/>
<evidence type="ECO:0000313" key="10">
    <source>
        <dbReference type="EMBL" id="CAD9348572.1"/>
    </source>
</evidence>
<comment type="pathway">
    <text evidence="1">Amino-acid degradation; 4-aminobutanoate degradation.</text>
</comment>
<dbReference type="SUPFAM" id="SSF53720">
    <property type="entry name" value="ALDH-like"/>
    <property type="match status" value="1"/>
</dbReference>
<dbReference type="InterPro" id="IPR029510">
    <property type="entry name" value="Ald_DH_CS_GLU"/>
</dbReference>
<evidence type="ECO:0000256" key="8">
    <source>
        <dbReference type="RuleBase" id="RU003345"/>
    </source>
</evidence>
<sequence length="242" mass="25848">MKMSSDTVKRVSLELGGNAAFIVFDDADMDQAVDAAMSSKFRNAGQTCVCADRFLIHHSVEEEFISKLSKQVSQIQVGHGMKEGVTMGPVITKTSVSNIKEKVDKALSEGAELAFGGSPLPELGPNFFEPTIVQNVKPSSLLWCTETFGPVVAITTFDTEEEAIELANDTTSGLASYFCTKDAERIFRVAGRLENGIIGINAGIISSASAPFGGVKESGLGREGSAAGIAEYLETKYMYLNL</sequence>
<dbReference type="GO" id="GO:0009450">
    <property type="term" value="P:gamma-aminobutyric acid catabolic process"/>
    <property type="evidence" value="ECO:0007669"/>
    <property type="project" value="TreeGrafter"/>
</dbReference>
<dbReference type="FunFam" id="3.40.605.10:FF:000026">
    <property type="entry name" value="Aldehyde dehydrogenase, putative"/>
    <property type="match status" value="1"/>
</dbReference>
<protein>
    <recommendedName>
        <fullName evidence="4">Succinate-semialdehyde dehydrogenase, mitochondrial</fullName>
        <ecNumber evidence="3">1.2.1.24</ecNumber>
    </recommendedName>
    <alternativeName>
        <fullName evidence="6">NAD(+)-dependent succinic semialdehyde dehydrogenase</fullName>
    </alternativeName>
</protein>
<evidence type="ECO:0000256" key="5">
    <source>
        <dbReference type="ARBA" id="ARBA00023002"/>
    </source>
</evidence>
<dbReference type="Gene3D" id="3.40.605.10">
    <property type="entry name" value="Aldehyde Dehydrogenase, Chain A, domain 1"/>
    <property type="match status" value="1"/>
</dbReference>
<dbReference type="EMBL" id="HBGN01031742">
    <property type="protein sequence ID" value="CAD9348572.1"/>
    <property type="molecule type" value="Transcribed_RNA"/>
</dbReference>
<dbReference type="InterPro" id="IPR016163">
    <property type="entry name" value="Ald_DH_C"/>
</dbReference>
<organism evidence="10">
    <name type="scientific">Ditylum brightwellii</name>
    <dbReference type="NCBI Taxonomy" id="49249"/>
    <lineage>
        <taxon>Eukaryota</taxon>
        <taxon>Sar</taxon>
        <taxon>Stramenopiles</taxon>
        <taxon>Ochrophyta</taxon>
        <taxon>Bacillariophyta</taxon>
        <taxon>Mediophyceae</taxon>
        <taxon>Lithodesmiophycidae</taxon>
        <taxon>Lithodesmiales</taxon>
        <taxon>Lithodesmiaceae</taxon>
        <taxon>Ditylum</taxon>
    </lineage>
</organism>
<accession>A0A7S1ZTG5</accession>
<evidence type="ECO:0000259" key="9">
    <source>
        <dbReference type="Pfam" id="PF00171"/>
    </source>
</evidence>
<evidence type="ECO:0000256" key="1">
    <source>
        <dbReference type="ARBA" id="ARBA00005176"/>
    </source>
</evidence>
<dbReference type="Pfam" id="PF00171">
    <property type="entry name" value="Aldedh"/>
    <property type="match status" value="1"/>
</dbReference>
<dbReference type="AlphaFoldDB" id="A0A7S1ZTG5"/>
<evidence type="ECO:0000256" key="2">
    <source>
        <dbReference type="ARBA" id="ARBA00009986"/>
    </source>
</evidence>
<dbReference type="PROSITE" id="PS00070">
    <property type="entry name" value="ALDEHYDE_DEHYDR_CYS"/>
    <property type="match status" value="1"/>
</dbReference>
<proteinExistence type="inferred from homology"/>
<dbReference type="Gene3D" id="3.40.309.10">
    <property type="entry name" value="Aldehyde Dehydrogenase, Chain A, domain 2"/>
    <property type="match status" value="1"/>
</dbReference>
<name>A0A7S1ZTG5_9STRA</name>
<feature type="active site" evidence="7">
    <location>
        <position position="14"/>
    </location>
</feature>
<dbReference type="GO" id="GO:0004777">
    <property type="term" value="F:succinate-semialdehyde dehydrogenase (NAD+) activity"/>
    <property type="evidence" value="ECO:0007669"/>
    <property type="project" value="UniProtKB-EC"/>
</dbReference>
<evidence type="ECO:0000256" key="7">
    <source>
        <dbReference type="PROSITE-ProRule" id="PRU10007"/>
    </source>
</evidence>
<dbReference type="PANTHER" id="PTHR43353">
    <property type="entry name" value="SUCCINATE-SEMIALDEHYDE DEHYDROGENASE, MITOCHONDRIAL"/>
    <property type="match status" value="1"/>
</dbReference>
<dbReference type="FunFam" id="3.40.309.10:FF:000004">
    <property type="entry name" value="Succinate-semialdehyde dehydrogenase I"/>
    <property type="match status" value="1"/>
</dbReference>
<dbReference type="InterPro" id="IPR050740">
    <property type="entry name" value="Aldehyde_DH_Superfamily"/>
</dbReference>
<dbReference type="PROSITE" id="PS00687">
    <property type="entry name" value="ALDEHYDE_DEHYDR_GLU"/>
    <property type="match status" value="1"/>
</dbReference>
<dbReference type="InterPro" id="IPR016161">
    <property type="entry name" value="Ald_DH/histidinol_DH"/>
</dbReference>
<feature type="domain" description="Aldehyde dehydrogenase" evidence="9">
    <location>
        <begin position="2"/>
        <end position="237"/>
    </location>
</feature>
<dbReference type="InterPro" id="IPR016162">
    <property type="entry name" value="Ald_DH_N"/>
</dbReference>
<dbReference type="InterPro" id="IPR016160">
    <property type="entry name" value="Ald_DH_CS_CYS"/>
</dbReference>
<evidence type="ECO:0000256" key="4">
    <source>
        <dbReference type="ARBA" id="ARBA00019842"/>
    </source>
</evidence>
<evidence type="ECO:0000256" key="6">
    <source>
        <dbReference type="ARBA" id="ARBA00030806"/>
    </source>
</evidence>
<reference evidence="10" key="1">
    <citation type="submission" date="2021-01" db="EMBL/GenBank/DDBJ databases">
        <authorList>
            <person name="Corre E."/>
            <person name="Pelletier E."/>
            <person name="Niang G."/>
            <person name="Scheremetjew M."/>
            <person name="Finn R."/>
            <person name="Kale V."/>
            <person name="Holt S."/>
            <person name="Cochrane G."/>
            <person name="Meng A."/>
            <person name="Brown T."/>
            <person name="Cohen L."/>
        </authorList>
    </citation>
    <scope>NUCLEOTIDE SEQUENCE</scope>
    <source>
        <strain evidence="10">Pop2</strain>
    </source>
</reference>
<keyword evidence="5 8" id="KW-0560">Oxidoreductase</keyword>
<evidence type="ECO:0000256" key="3">
    <source>
        <dbReference type="ARBA" id="ARBA00013051"/>
    </source>
</evidence>
<dbReference type="InterPro" id="IPR015590">
    <property type="entry name" value="Aldehyde_DH_dom"/>
</dbReference>
<dbReference type="PANTHER" id="PTHR43353:SF5">
    <property type="entry name" value="SUCCINATE-SEMIALDEHYDE DEHYDROGENASE, MITOCHONDRIAL"/>
    <property type="match status" value="1"/>
</dbReference>
<gene>
    <name evidence="10" type="ORF">DBRI1063_LOCUS20489</name>
</gene>